<keyword evidence="6" id="KW-1185">Reference proteome</keyword>
<proteinExistence type="predicted"/>
<dbReference type="EMBL" id="QMDY01000003">
    <property type="protein sequence ID" value="KAB7518698.1"/>
    <property type="molecule type" value="Genomic_DNA"/>
</dbReference>
<dbReference type="Proteomes" id="UP000326207">
    <property type="component" value="Unassembled WGS sequence"/>
</dbReference>
<accession>A0A5N5UJ21</accession>
<gene>
    <name evidence="1" type="ORF">DM867_09400</name>
    <name evidence="2" type="ORF">DMP03_11035</name>
    <name evidence="3" type="ORF">DP108_05875</name>
</gene>
<dbReference type="EMBL" id="QJOW01000004">
    <property type="protein sequence ID" value="KAB7514387.1"/>
    <property type="molecule type" value="Genomic_DNA"/>
</dbReference>
<evidence type="ECO:0000313" key="6">
    <source>
        <dbReference type="Proteomes" id="UP000326865"/>
    </source>
</evidence>
<evidence type="ECO:0000313" key="3">
    <source>
        <dbReference type="EMBL" id="KAB7518698.1"/>
    </source>
</evidence>
<evidence type="ECO:0000313" key="5">
    <source>
        <dbReference type="Proteomes" id="UP000326302"/>
    </source>
</evidence>
<sequence length="104" mass="12071">MDWPHDPDGEKGSEGMRKFGHAVIVKKIDEDESFPLKKAEFVEEYGEDPVRMDHETVVSLSDVFEYVEEDSFDDLLHFHKCIGRGLRDSPHWKYNPFVGEDQTA</sequence>
<dbReference type="Proteomes" id="UP000326865">
    <property type="component" value="Unassembled WGS sequence"/>
</dbReference>
<dbReference type="RefSeq" id="WP_152120716.1">
    <property type="nucleotide sequence ID" value="NZ_QJOW01000004.1"/>
</dbReference>
<evidence type="ECO:0000313" key="2">
    <source>
        <dbReference type="EMBL" id="KAB7514387.1"/>
    </source>
</evidence>
<dbReference type="EMBL" id="QKKZ01000003">
    <property type="protein sequence ID" value="KAB7513990.1"/>
    <property type="molecule type" value="Genomic_DNA"/>
</dbReference>
<reference evidence="4 5" key="1">
    <citation type="submission" date="2019-10" db="EMBL/GenBank/DDBJ databases">
        <title>Unraveling microbial dark matter from salterns through culturing: the case of the genus Halosegnis.</title>
        <authorList>
            <person name="Duran-Viseras A."/>
            <person name="Andrei A.-S."/>
            <person name="Vera-Gargallo B."/>
            <person name="Ghai R."/>
            <person name="Sanchez-Porro C."/>
            <person name="Ventosa A."/>
        </authorList>
    </citation>
    <scope>NUCLEOTIDE SEQUENCE [LARGE SCALE GENOMIC DNA]</scope>
    <source>
        <strain evidence="2 5">F17-44</strain>
        <strain evidence="1 6">F18-79</strain>
        <strain evidence="3 4">F19-13</strain>
    </source>
</reference>
<dbReference type="Proteomes" id="UP000326302">
    <property type="component" value="Unassembled WGS sequence"/>
</dbReference>
<dbReference type="OrthoDB" id="284200at2157"/>
<dbReference type="AlphaFoldDB" id="A0A5N5U793"/>
<accession>A0A5N5U5X5</accession>
<evidence type="ECO:0000313" key="1">
    <source>
        <dbReference type="EMBL" id="KAB7513990.1"/>
    </source>
</evidence>
<evidence type="ECO:0000313" key="4">
    <source>
        <dbReference type="Proteomes" id="UP000326207"/>
    </source>
</evidence>
<dbReference type="Pfam" id="PF19098">
    <property type="entry name" value="DUF5785"/>
    <property type="match status" value="1"/>
</dbReference>
<accession>A0A5N5U793</accession>
<dbReference type="InterPro" id="IPR043903">
    <property type="entry name" value="DUF5785"/>
</dbReference>
<organism evidence="2 5">
    <name type="scientific">Halosegnis rubeus</name>
    <dbReference type="NCBI Taxonomy" id="2212850"/>
    <lineage>
        <taxon>Archaea</taxon>
        <taxon>Methanobacteriati</taxon>
        <taxon>Methanobacteriota</taxon>
        <taxon>Stenosarchaea group</taxon>
        <taxon>Halobacteria</taxon>
        <taxon>Halobacteriales</taxon>
        <taxon>Natronomonadaceae</taxon>
        <taxon>Halosegnis</taxon>
    </lineage>
</organism>
<protein>
    <submittedName>
        <fullName evidence="2">Uncharacterized protein</fullName>
    </submittedName>
</protein>
<comment type="caution">
    <text evidence="2">The sequence shown here is derived from an EMBL/GenBank/DDBJ whole genome shotgun (WGS) entry which is preliminary data.</text>
</comment>
<name>A0A5N5U793_9EURY</name>